<accession>A0A5N6NVZ8</accession>
<protein>
    <submittedName>
        <fullName evidence="1">Uncharacterized protein</fullName>
    </submittedName>
</protein>
<reference evidence="1 2" key="1">
    <citation type="submission" date="2019-05" db="EMBL/GenBank/DDBJ databases">
        <title>Mikania micrantha, genome provides insights into the molecular mechanism of rapid growth.</title>
        <authorList>
            <person name="Liu B."/>
        </authorList>
    </citation>
    <scope>NUCLEOTIDE SEQUENCE [LARGE SCALE GENOMIC DNA]</scope>
    <source>
        <strain evidence="1">NLD-2019</strain>
        <tissue evidence="1">Leaf</tissue>
    </source>
</reference>
<dbReference type="InterPro" id="IPR036188">
    <property type="entry name" value="FAD/NAD-bd_sf"/>
</dbReference>
<evidence type="ECO:0000313" key="2">
    <source>
        <dbReference type="Proteomes" id="UP000326396"/>
    </source>
</evidence>
<evidence type="ECO:0000313" key="1">
    <source>
        <dbReference type="EMBL" id="KAD5507937.1"/>
    </source>
</evidence>
<dbReference type="AlphaFoldDB" id="A0A5N6NVZ8"/>
<dbReference type="Gene3D" id="3.50.50.60">
    <property type="entry name" value="FAD/NAD(P)-binding domain"/>
    <property type="match status" value="1"/>
</dbReference>
<sequence length="105" mass="12005">MEGFTLPAVALDRRTLPLPSVAIEERPPFAFDRRTPPPSFQTSLYRFGVKMGAFELTVVEGGNRNIRRVNTSNFGDDRIEMGPTWIHGVVCPYHLKVKYFLLKCY</sequence>
<name>A0A5N6NVZ8_9ASTR</name>
<dbReference type="EMBL" id="SZYD01000008">
    <property type="protein sequence ID" value="KAD5507937.1"/>
    <property type="molecule type" value="Genomic_DNA"/>
</dbReference>
<organism evidence="1 2">
    <name type="scientific">Mikania micrantha</name>
    <name type="common">bitter vine</name>
    <dbReference type="NCBI Taxonomy" id="192012"/>
    <lineage>
        <taxon>Eukaryota</taxon>
        <taxon>Viridiplantae</taxon>
        <taxon>Streptophyta</taxon>
        <taxon>Embryophyta</taxon>
        <taxon>Tracheophyta</taxon>
        <taxon>Spermatophyta</taxon>
        <taxon>Magnoliopsida</taxon>
        <taxon>eudicotyledons</taxon>
        <taxon>Gunneridae</taxon>
        <taxon>Pentapetalae</taxon>
        <taxon>asterids</taxon>
        <taxon>campanulids</taxon>
        <taxon>Asterales</taxon>
        <taxon>Asteraceae</taxon>
        <taxon>Asteroideae</taxon>
        <taxon>Heliantheae alliance</taxon>
        <taxon>Eupatorieae</taxon>
        <taxon>Mikania</taxon>
    </lineage>
</organism>
<keyword evidence="2" id="KW-1185">Reference proteome</keyword>
<dbReference type="Proteomes" id="UP000326396">
    <property type="component" value="Linkage Group LG16"/>
</dbReference>
<dbReference type="OrthoDB" id="2019015at2759"/>
<gene>
    <name evidence="1" type="ORF">E3N88_15640</name>
</gene>
<proteinExistence type="predicted"/>
<comment type="caution">
    <text evidence="1">The sequence shown here is derived from an EMBL/GenBank/DDBJ whole genome shotgun (WGS) entry which is preliminary data.</text>
</comment>